<organism evidence="1 2">
    <name type="scientific">Zymoseptoria tritici (strain ST99CH_3D7)</name>
    <dbReference type="NCBI Taxonomy" id="1276538"/>
    <lineage>
        <taxon>Eukaryota</taxon>
        <taxon>Fungi</taxon>
        <taxon>Dikarya</taxon>
        <taxon>Ascomycota</taxon>
        <taxon>Pezizomycotina</taxon>
        <taxon>Dothideomycetes</taxon>
        <taxon>Dothideomycetidae</taxon>
        <taxon>Mycosphaerellales</taxon>
        <taxon>Mycosphaerellaceae</taxon>
        <taxon>Zymoseptoria</taxon>
    </lineage>
</organism>
<evidence type="ECO:0000313" key="1">
    <source>
        <dbReference type="EMBL" id="SMQ48874.1"/>
    </source>
</evidence>
<sequence>MTSPRNSNLMHSPTASAIAEHQLKRKAKTTHVASPGDNPNAAFAMTKSISPKGLSRIAANVRIDSNRSTFTQGSRTQDELSVDDQRMPQAEVVKLANQWAQDEVNDNHKRYGTASSEFIGVFAEIVKANPGRYGKGRVVKWASEG</sequence>
<gene>
    <name evidence="1" type="ORF">ZT3D7_G4024</name>
</gene>
<reference evidence="1 2" key="1">
    <citation type="submission" date="2016-06" db="EMBL/GenBank/DDBJ databases">
        <authorList>
            <person name="Kjaerup R.B."/>
            <person name="Dalgaard T.S."/>
            <person name="Juul-Madsen H.R."/>
        </authorList>
    </citation>
    <scope>NUCLEOTIDE SEQUENCE [LARGE SCALE GENOMIC DNA]</scope>
</reference>
<accession>A0A1X7RN54</accession>
<proteinExistence type="predicted"/>
<dbReference type="AlphaFoldDB" id="A0A1X7RN54"/>
<dbReference type="EMBL" id="LT853694">
    <property type="protein sequence ID" value="SMQ48874.1"/>
    <property type="molecule type" value="Genomic_DNA"/>
</dbReference>
<name>A0A1X7RN54_ZYMT9</name>
<dbReference type="Proteomes" id="UP000215127">
    <property type="component" value="Chromosome 3"/>
</dbReference>
<protein>
    <submittedName>
        <fullName evidence="1">Uncharacterized protein</fullName>
    </submittedName>
</protein>
<keyword evidence="2" id="KW-1185">Reference proteome</keyword>
<evidence type="ECO:0000313" key="2">
    <source>
        <dbReference type="Proteomes" id="UP000215127"/>
    </source>
</evidence>